<dbReference type="InterPro" id="IPR012302">
    <property type="entry name" value="Malic_NAD-bd"/>
</dbReference>
<dbReference type="Pfam" id="PF03949">
    <property type="entry name" value="Malic_M"/>
    <property type="match status" value="1"/>
</dbReference>
<feature type="domain" description="Malic enzyme N-terminal" evidence="5">
    <location>
        <begin position="74"/>
        <end position="254"/>
    </location>
</feature>
<dbReference type="CDD" id="cd05312">
    <property type="entry name" value="NAD_bind_1_malic_enz"/>
    <property type="match status" value="1"/>
</dbReference>
<evidence type="ECO:0000256" key="3">
    <source>
        <dbReference type="RuleBase" id="RU003427"/>
    </source>
</evidence>
<evidence type="ECO:0000313" key="7">
    <source>
        <dbReference type="Proteomes" id="UP001055658"/>
    </source>
</evidence>
<sequence>MDHRKVDATGIELLHDPSTNKGTAFTEAERNKFGLNGLIPYALETIETQVERVMMQLSHKHSDIDRFVYLTGLLDTNETLFYRVVMSDPVRFLPIIYDPTIGEACTKFSHIMRRVRGVYLSIAQKGSIADSLSHWPDRDIRFICVTNGGRILGLGDIGANGMGIPIGKLQLYTAAGGVPPEHLLPLFLDAGTDNEQVLTDPLYVGLRRKRPDTETLYRFVDEFVDTVQQRYPHCCLHFEDWTGSDAVHLLQRYRDRACCYNDDIQGTAGIALAGMINALKIKQGSLKDEKIFFAGAGSAGIGLADLFVSELVNEGLSREEAQARIIMFDEKGLLVKSREDLFDFQRPYAHDQSPTSQLLEAIKTHKPTTLIGVSTVGQLFTQEVVETMAAHNPRPIIFALSNPTEHAECSAEQAYSWSQGRAIYAAGVQFPKVTLHGKTYLPGQANNLYIFPAVAMAINATSAKRVPDSLFIEAARGVAEQVGQDLLQQGCLFPPQSKILEISQNTAAKVSKKIFELGLSTLEPPKDFLEFIEKHTYKAEYLSYI</sequence>
<dbReference type="SMART" id="SM00919">
    <property type="entry name" value="Malic_M"/>
    <property type="match status" value="1"/>
</dbReference>
<keyword evidence="7" id="KW-1185">Reference proteome</keyword>
<dbReference type="NCBIfam" id="NF010052">
    <property type="entry name" value="PRK13529.1"/>
    <property type="match status" value="1"/>
</dbReference>
<dbReference type="InterPro" id="IPR036291">
    <property type="entry name" value="NAD(P)-bd_dom_sf"/>
</dbReference>
<accession>A0ABY4VBC8</accession>
<dbReference type="InterPro" id="IPR001891">
    <property type="entry name" value="Malic_OxRdtase"/>
</dbReference>
<evidence type="ECO:0000313" key="6">
    <source>
        <dbReference type="EMBL" id="USD21462.1"/>
    </source>
</evidence>
<evidence type="ECO:0000259" key="4">
    <source>
        <dbReference type="SMART" id="SM00919"/>
    </source>
</evidence>
<dbReference type="SUPFAM" id="SSF53223">
    <property type="entry name" value="Aminoacid dehydrogenase-like, N-terminal domain"/>
    <property type="match status" value="1"/>
</dbReference>
<evidence type="ECO:0000256" key="2">
    <source>
        <dbReference type="ARBA" id="ARBA00023002"/>
    </source>
</evidence>
<comment type="similarity">
    <text evidence="1 3">Belongs to the malic enzymes family.</text>
</comment>
<dbReference type="Pfam" id="PF00390">
    <property type="entry name" value="malic"/>
    <property type="match status" value="1"/>
</dbReference>
<dbReference type="PANTHER" id="PTHR23406:SF90">
    <property type="entry name" value="MALIC ENZYME-RELATED"/>
    <property type="match status" value="1"/>
</dbReference>
<dbReference type="InterPro" id="IPR046346">
    <property type="entry name" value="Aminoacid_DH-like_N_sf"/>
</dbReference>
<dbReference type="SMART" id="SM01274">
    <property type="entry name" value="malic"/>
    <property type="match status" value="1"/>
</dbReference>
<organism evidence="6 7">
    <name type="scientific">Microbulbifer variabilis</name>
    <dbReference type="NCBI Taxonomy" id="266805"/>
    <lineage>
        <taxon>Bacteria</taxon>
        <taxon>Pseudomonadati</taxon>
        <taxon>Pseudomonadota</taxon>
        <taxon>Gammaproteobacteria</taxon>
        <taxon>Cellvibrionales</taxon>
        <taxon>Microbulbiferaceae</taxon>
        <taxon>Microbulbifer</taxon>
    </lineage>
</organism>
<dbReference type="RefSeq" id="WP_252083872.1">
    <property type="nucleotide sequence ID" value="NZ_CP092418.1"/>
</dbReference>
<evidence type="ECO:0000256" key="1">
    <source>
        <dbReference type="ARBA" id="ARBA00008785"/>
    </source>
</evidence>
<proteinExistence type="inferred from homology"/>
<name>A0ABY4VBC8_9GAMM</name>
<dbReference type="InterPro" id="IPR037062">
    <property type="entry name" value="Malic_N_dom_sf"/>
</dbReference>
<dbReference type="EMBL" id="CP092418">
    <property type="protein sequence ID" value="USD21462.1"/>
    <property type="molecule type" value="Genomic_DNA"/>
</dbReference>
<dbReference type="Gene3D" id="3.40.50.720">
    <property type="entry name" value="NAD(P)-binding Rossmann-like Domain"/>
    <property type="match status" value="1"/>
</dbReference>
<keyword evidence="2" id="KW-0560">Oxidoreductase</keyword>
<reference evidence="6" key="1">
    <citation type="submission" date="2022-02" db="EMBL/GenBank/DDBJ databases">
        <title>Coral-associated bacteria.</title>
        <authorList>
            <person name="Tang K."/>
            <person name="Wang X."/>
        </authorList>
    </citation>
    <scope>NUCLEOTIDE SEQUENCE</scope>
    <source>
        <strain evidence="6">SCSIO 43006</strain>
    </source>
</reference>
<dbReference type="Gene3D" id="3.40.50.10380">
    <property type="entry name" value="Malic enzyme, N-terminal domain"/>
    <property type="match status" value="1"/>
</dbReference>
<dbReference type="PRINTS" id="PR00072">
    <property type="entry name" value="MALOXRDTASE"/>
</dbReference>
<dbReference type="PANTHER" id="PTHR23406">
    <property type="entry name" value="MALIC ENZYME-RELATED"/>
    <property type="match status" value="1"/>
</dbReference>
<protein>
    <submittedName>
        <fullName evidence="6">NAD-dependent malic enzyme</fullName>
    </submittedName>
</protein>
<gene>
    <name evidence="6" type="ORF">MJO52_20785</name>
</gene>
<feature type="domain" description="Malic enzyme NAD-binding" evidence="4">
    <location>
        <begin position="264"/>
        <end position="515"/>
    </location>
</feature>
<dbReference type="Proteomes" id="UP001055658">
    <property type="component" value="Chromosome"/>
</dbReference>
<evidence type="ECO:0000259" key="5">
    <source>
        <dbReference type="SMART" id="SM01274"/>
    </source>
</evidence>
<keyword evidence="3" id="KW-0479">Metal-binding</keyword>
<dbReference type="InterPro" id="IPR012301">
    <property type="entry name" value="Malic_N_dom"/>
</dbReference>
<dbReference type="SUPFAM" id="SSF51735">
    <property type="entry name" value="NAD(P)-binding Rossmann-fold domains"/>
    <property type="match status" value="1"/>
</dbReference>
<dbReference type="PIRSF" id="PIRSF000106">
    <property type="entry name" value="ME"/>
    <property type="match status" value="1"/>
</dbReference>